<evidence type="ECO:0000313" key="1">
    <source>
        <dbReference type="EMBL" id="KAK3698305.1"/>
    </source>
</evidence>
<comment type="caution">
    <text evidence="1">The sequence shown here is derived from an EMBL/GenBank/DDBJ whole genome shotgun (WGS) entry which is preliminary data.</text>
</comment>
<keyword evidence="2" id="KW-1185">Reference proteome</keyword>
<dbReference type="EMBL" id="JAUTXU010000212">
    <property type="protein sequence ID" value="KAK3698305.1"/>
    <property type="molecule type" value="Genomic_DNA"/>
</dbReference>
<reference evidence="1" key="1">
    <citation type="submission" date="2023-07" db="EMBL/GenBank/DDBJ databases">
        <title>Black Yeasts Isolated from many extreme environments.</title>
        <authorList>
            <person name="Coleine C."/>
            <person name="Stajich J.E."/>
            <person name="Selbmann L."/>
        </authorList>
    </citation>
    <scope>NUCLEOTIDE SEQUENCE</scope>
    <source>
        <strain evidence="1">CCFEE 5714</strain>
    </source>
</reference>
<sequence length="735" mass="80591">MQPGMVVRPGSEGEEEFHSLSSPGHSLEEESEDDMQSEEMDAPVHPVQSMQGAFEESIVESTEENNGQSALKGAHAEARRQDLLESKRYDDSWRARWNQSPTAEHHPLIKLVSQIVFGMHLLQQQQAKSEGEVVKILQSHVNEVDGFLERTAEDFTLAINDIDERITHLKLPMTHRDVFEIMLDDKQFRTQLLDGNEKIERIIDRTTKAMKASLYDIQNGKEANKELGRYLDGVQDQWPKEKRAITDVFGAMRGNQQGWTRYMNDLQAKADSLKKNLRKLSTVLGEISQLAASRTTKAQSKPASSGSKSAPSSPRSKFSDQPTPAVPSPPSSVLNKPLPKEPQPVEGISHDVTKAHPVPLSERYERPRQLPQFPERSVSKATTKSSGEAQRPKTAGHLTAAREARQARAADERTTADLASFLRDGPPQKSSVPQNRQPRAADARGETLDLASFLKDDGAPPPRSKPKQTIQPREADARNDTLDLASFLKDSGPPQRSNPHDNPLRSNPPETTSCLPVKPEPGKRFGSFSRSQSQGTNLLINGASALGSNFTPSRSKSSGAVDILEFAGVARKQSVGQMKVDDSTRASAEQGPGRAGTDSSSFEKGETNSSPFPTGFARRLSKRMKHLPAQEEAAAEQTENSEKTDLPPDSAYSSGTDGKLSVANSKNRPESFLGPLPTKTMEPLYSSRVSSEQQNTISDGQSVRSLAPTEKSKGASIKDIFARRWGSNKKVATTT</sequence>
<organism evidence="1 2">
    <name type="scientific">Vermiconidia calcicola</name>
    <dbReference type="NCBI Taxonomy" id="1690605"/>
    <lineage>
        <taxon>Eukaryota</taxon>
        <taxon>Fungi</taxon>
        <taxon>Dikarya</taxon>
        <taxon>Ascomycota</taxon>
        <taxon>Pezizomycotina</taxon>
        <taxon>Dothideomycetes</taxon>
        <taxon>Dothideomycetidae</taxon>
        <taxon>Mycosphaerellales</taxon>
        <taxon>Extremaceae</taxon>
        <taxon>Vermiconidia</taxon>
    </lineage>
</organism>
<accession>A0ACC3MME8</accession>
<evidence type="ECO:0000313" key="2">
    <source>
        <dbReference type="Proteomes" id="UP001281147"/>
    </source>
</evidence>
<protein>
    <submittedName>
        <fullName evidence="1">Uncharacterized protein</fullName>
    </submittedName>
</protein>
<proteinExistence type="predicted"/>
<gene>
    <name evidence="1" type="ORF">LTR37_017013</name>
</gene>
<name>A0ACC3MME8_9PEZI</name>
<dbReference type="Proteomes" id="UP001281147">
    <property type="component" value="Unassembled WGS sequence"/>
</dbReference>